<accession>A0A6G0RCL5</accession>
<sequence>MACMALVALLTIDLYCFCMLQRRRGWWRRPSSSMASCGWPASRFGLVDGVHGVGGGAND</sequence>
<comment type="caution">
    <text evidence="2">The sequence shown here is derived from an EMBL/GenBank/DDBJ whole genome shotgun (WGS) entry which is preliminary data.</text>
</comment>
<evidence type="ECO:0000256" key="1">
    <source>
        <dbReference type="SAM" id="SignalP"/>
    </source>
</evidence>
<dbReference type="EMBL" id="QXFY01001119">
    <property type="protein sequence ID" value="KAE9327631.1"/>
    <property type="molecule type" value="Genomic_DNA"/>
</dbReference>
<name>A0A6G0RCL5_9STRA</name>
<evidence type="ECO:0000313" key="3">
    <source>
        <dbReference type="Proteomes" id="UP000486351"/>
    </source>
</evidence>
<evidence type="ECO:0000313" key="2">
    <source>
        <dbReference type="EMBL" id="KAE9327631.1"/>
    </source>
</evidence>
<organism evidence="2 3">
    <name type="scientific">Phytophthora fragariae</name>
    <dbReference type="NCBI Taxonomy" id="53985"/>
    <lineage>
        <taxon>Eukaryota</taxon>
        <taxon>Sar</taxon>
        <taxon>Stramenopiles</taxon>
        <taxon>Oomycota</taxon>
        <taxon>Peronosporomycetes</taxon>
        <taxon>Peronosporales</taxon>
        <taxon>Peronosporaceae</taxon>
        <taxon>Phytophthora</taxon>
    </lineage>
</organism>
<feature type="signal peptide" evidence="1">
    <location>
        <begin position="1"/>
        <end position="18"/>
    </location>
</feature>
<feature type="chain" id="PRO_5026136241" description="RxLR effector protein" evidence="1">
    <location>
        <begin position="19"/>
        <end position="59"/>
    </location>
</feature>
<gene>
    <name evidence="2" type="ORF">PF008_g16358</name>
</gene>
<keyword evidence="1" id="KW-0732">Signal</keyword>
<dbReference type="AlphaFoldDB" id="A0A6G0RCL5"/>
<evidence type="ECO:0008006" key="4">
    <source>
        <dbReference type="Google" id="ProtNLM"/>
    </source>
</evidence>
<proteinExistence type="predicted"/>
<dbReference type="Proteomes" id="UP000486351">
    <property type="component" value="Unassembled WGS sequence"/>
</dbReference>
<protein>
    <recommendedName>
        <fullName evidence="4">RxLR effector protein</fullName>
    </recommendedName>
</protein>
<reference evidence="2 3" key="1">
    <citation type="submission" date="2018-09" db="EMBL/GenBank/DDBJ databases">
        <title>Genomic investigation of the strawberry pathogen Phytophthora fragariae indicates pathogenicity is determined by transcriptional variation in three key races.</title>
        <authorList>
            <person name="Adams T.M."/>
            <person name="Armitage A.D."/>
            <person name="Sobczyk M.K."/>
            <person name="Bates H.J."/>
            <person name="Dunwell J.M."/>
            <person name="Nellist C.F."/>
            <person name="Harrison R.J."/>
        </authorList>
    </citation>
    <scope>NUCLEOTIDE SEQUENCE [LARGE SCALE GENOMIC DNA]</scope>
    <source>
        <strain evidence="2 3">NOV-77</strain>
    </source>
</reference>